<evidence type="ECO:0000259" key="1">
    <source>
        <dbReference type="Pfam" id="PF00535"/>
    </source>
</evidence>
<protein>
    <submittedName>
        <fullName evidence="2">Glycosyl transferase, group 2 family protein</fullName>
    </submittedName>
</protein>
<dbReference type="Pfam" id="PF00535">
    <property type="entry name" value="Glycos_transf_2"/>
    <property type="match status" value="2"/>
</dbReference>
<evidence type="ECO:0000313" key="2">
    <source>
        <dbReference type="EMBL" id="OSS42398.1"/>
    </source>
</evidence>
<organism evidence="2 3">
    <name type="scientific">Desulfurella amilsii</name>
    <dbReference type="NCBI Taxonomy" id="1562698"/>
    <lineage>
        <taxon>Bacteria</taxon>
        <taxon>Pseudomonadati</taxon>
        <taxon>Campylobacterota</taxon>
        <taxon>Desulfurellia</taxon>
        <taxon>Desulfurellales</taxon>
        <taxon>Desulfurellaceae</taxon>
        <taxon>Desulfurella</taxon>
    </lineage>
</organism>
<dbReference type="PANTHER" id="PTHR43179">
    <property type="entry name" value="RHAMNOSYLTRANSFERASE WBBL"/>
    <property type="match status" value="1"/>
</dbReference>
<proteinExistence type="predicted"/>
<dbReference type="CDD" id="cd04184">
    <property type="entry name" value="GT2_RfbC_Mx_like"/>
    <property type="match status" value="1"/>
</dbReference>
<dbReference type="Proteomes" id="UP000194141">
    <property type="component" value="Unassembled WGS sequence"/>
</dbReference>
<keyword evidence="3" id="KW-1185">Reference proteome</keyword>
<dbReference type="AlphaFoldDB" id="A0A1X4XXZ7"/>
<feature type="domain" description="Glycosyltransferase 2-like" evidence="1">
    <location>
        <begin position="69"/>
        <end position="226"/>
    </location>
</feature>
<dbReference type="InterPro" id="IPR029044">
    <property type="entry name" value="Nucleotide-diphossugar_trans"/>
</dbReference>
<dbReference type="InterPro" id="IPR001173">
    <property type="entry name" value="Glyco_trans_2-like"/>
</dbReference>
<keyword evidence="2" id="KW-0808">Transferase</keyword>
<gene>
    <name evidence="2" type="ORF">DESAMIL20_1951</name>
</gene>
<sequence length="588" mass="67836">MVLKIKSDFKKAVKYLKSYGLRAFVIKILERLGLIQPQPYALWIRNFEPNNKALIEQRTHKFAYNPKISIIVTTLNTPTKILRDMLNSVSNQTYSNWQLCIADGSTKKSTLRMLKKFSKKDKRIVVKFLNENKGTAANLRQAIRFAAGEYVAFLGPFDTLAPFALFEIVKAISENPDTEFIYSDEDKISKNAKKRFSPHFKPDFSPDLLRSCNYISHLSVIKKQLLDKIGTLREDFEGSWDYDLILRCTQKAKKIIHIPKVLYHLRHIDPSVPKNIDAKKALSEHLERIGLKGTVEDLDVPGFYKINYDILGLPKISIIIPNKDHKEDLEKCINSILKSTYKNYEIIIAENNSTDKITFEYYDYLKNIYSFIKVIEWGKPFNYSAINNFAVLSTTGDILLFLNNDIEPINNNWLEEMLMFVQRDDVGAVGAKLFYPNNTIQHAGVIIGLGGVADHSHKYFPGDANGYFMRLKIVQNVSAVTGACLMTKKSVFMQVGGFDELYQIAFNDIDFCLKIRQKGYLIVFTPFAKAYHFESKTRGIDDTFEKKQRFNKEKEMFIKNWKEILVSGDPYYKPNLTLYKFDFSPKII</sequence>
<dbReference type="GO" id="GO:0016757">
    <property type="term" value="F:glycosyltransferase activity"/>
    <property type="evidence" value="ECO:0007669"/>
    <property type="project" value="UniProtKB-KW"/>
</dbReference>
<dbReference type="CDD" id="cd04186">
    <property type="entry name" value="GT_2_like_c"/>
    <property type="match status" value="1"/>
</dbReference>
<accession>A0A1X4XXZ7</accession>
<reference evidence="2 3" key="1">
    <citation type="journal article" date="2017" name="Front. Microbiol.">
        <title>Genome Sequence of Desulfurella amilsii Strain TR1 and Comparative Genomics of Desulfurellaceae Family.</title>
        <authorList>
            <person name="Florentino A.P."/>
            <person name="Stams A.J."/>
            <person name="Sanchez-Andrea I."/>
        </authorList>
    </citation>
    <scope>NUCLEOTIDE SEQUENCE [LARGE SCALE GENOMIC DNA]</scope>
    <source>
        <strain evidence="2 3">TR1</strain>
    </source>
</reference>
<dbReference type="Gene3D" id="3.90.550.10">
    <property type="entry name" value="Spore Coat Polysaccharide Biosynthesis Protein SpsA, Chain A"/>
    <property type="match status" value="2"/>
</dbReference>
<name>A0A1X4XXZ7_9BACT</name>
<dbReference type="PANTHER" id="PTHR43179:SF7">
    <property type="entry name" value="RHAMNOSYLTRANSFERASE WBBL"/>
    <property type="match status" value="1"/>
</dbReference>
<feature type="domain" description="Glycosyltransferase 2-like" evidence="1">
    <location>
        <begin position="317"/>
        <end position="444"/>
    </location>
</feature>
<dbReference type="EMBL" id="MDSU01000018">
    <property type="protein sequence ID" value="OSS42398.1"/>
    <property type="molecule type" value="Genomic_DNA"/>
</dbReference>
<comment type="caution">
    <text evidence="2">The sequence shown here is derived from an EMBL/GenBank/DDBJ whole genome shotgun (WGS) entry which is preliminary data.</text>
</comment>
<dbReference type="STRING" id="1562698.DESAMIL20_1951"/>
<dbReference type="SUPFAM" id="SSF53448">
    <property type="entry name" value="Nucleotide-diphospho-sugar transferases"/>
    <property type="match status" value="2"/>
</dbReference>
<evidence type="ECO:0000313" key="3">
    <source>
        <dbReference type="Proteomes" id="UP000194141"/>
    </source>
</evidence>
<dbReference type="OrthoDB" id="9816564at2"/>